<dbReference type="InterPro" id="IPR027267">
    <property type="entry name" value="AH/BAR_dom_sf"/>
</dbReference>
<dbReference type="InterPro" id="IPR001060">
    <property type="entry name" value="FCH_dom"/>
</dbReference>
<evidence type="ECO:0000259" key="1">
    <source>
        <dbReference type="Pfam" id="PF00611"/>
    </source>
</evidence>
<gene>
    <name evidence="2" type="ORF">BB560_000624</name>
</gene>
<dbReference type="Pfam" id="PF00611">
    <property type="entry name" value="FCH"/>
    <property type="match status" value="1"/>
</dbReference>
<dbReference type="SUPFAM" id="SSF103657">
    <property type="entry name" value="BAR/IMD domain-like"/>
    <property type="match status" value="1"/>
</dbReference>
<name>A0A2T9ZJY6_9FUNG</name>
<reference evidence="2 3" key="1">
    <citation type="journal article" date="2018" name="MBio">
        <title>Comparative Genomics Reveals the Core Gene Toolbox for the Fungus-Insect Symbiosis.</title>
        <authorList>
            <person name="Wang Y."/>
            <person name="Stata M."/>
            <person name="Wang W."/>
            <person name="Stajich J.E."/>
            <person name="White M.M."/>
            <person name="Moncalvo J.M."/>
        </authorList>
    </citation>
    <scope>NUCLEOTIDE SEQUENCE [LARGE SCALE GENOMIC DNA]</scope>
    <source>
        <strain evidence="2 3">SC-DP-2</strain>
    </source>
</reference>
<dbReference type="EMBL" id="MBFS01000069">
    <property type="protein sequence ID" value="PVV04860.1"/>
    <property type="molecule type" value="Genomic_DNA"/>
</dbReference>
<comment type="caution">
    <text evidence="2">The sequence shown here is derived from an EMBL/GenBank/DDBJ whole genome shotgun (WGS) entry which is preliminary data.</text>
</comment>
<proteinExistence type="predicted"/>
<organism evidence="2 3">
    <name type="scientific">Smittium megazygosporum</name>
    <dbReference type="NCBI Taxonomy" id="133381"/>
    <lineage>
        <taxon>Eukaryota</taxon>
        <taxon>Fungi</taxon>
        <taxon>Fungi incertae sedis</taxon>
        <taxon>Zoopagomycota</taxon>
        <taxon>Kickxellomycotina</taxon>
        <taxon>Harpellomycetes</taxon>
        <taxon>Harpellales</taxon>
        <taxon>Legeriomycetaceae</taxon>
        <taxon>Smittium</taxon>
    </lineage>
</organism>
<dbReference type="AlphaFoldDB" id="A0A2T9ZJY6"/>
<feature type="domain" description="FCH" evidence="1">
    <location>
        <begin position="98"/>
        <end position="167"/>
    </location>
</feature>
<sequence>MKMFFNHSYELIPLEPSRLEEGTDQYLYDTSGLWRRAADMDIGGTDQSSEMSIGLPDTDYCSEVLSSGEIVGLSQAMEKLELKSNSESELNPDAPIEFPVVNQYISDEISLLGDIREFIIQRAAIEKEYGRKLCELGEKISKKAGQKSSSNSLIRRDSTLSTSVKELESIDEFTQNVNFCESSAGILYIMSKQIYTQGTNHSKYSETLTRVYSDEFKAFYNAAEDSRKKTPAYIANSVIKLCSERDKIVAEKDKVKSKYEESANSLLHAINKQEKSMDNKAQKHQAKVGDQTEIKNQLKNEYIVMTGISNSVQSHLDSNSIPQSLNAQIDKDIFFDLESSSYRRRKDFCL</sequence>
<protein>
    <recommendedName>
        <fullName evidence="1">FCH domain-containing protein</fullName>
    </recommendedName>
</protein>
<evidence type="ECO:0000313" key="2">
    <source>
        <dbReference type="EMBL" id="PVV04860.1"/>
    </source>
</evidence>
<accession>A0A2T9ZJY6</accession>
<dbReference type="Proteomes" id="UP000245609">
    <property type="component" value="Unassembled WGS sequence"/>
</dbReference>
<dbReference type="STRING" id="133381.A0A2T9ZJY6"/>
<dbReference type="Gene3D" id="1.20.1270.60">
    <property type="entry name" value="Arfaptin homology (AH) domain/BAR domain"/>
    <property type="match status" value="1"/>
</dbReference>
<dbReference type="OrthoDB" id="8783038at2759"/>
<evidence type="ECO:0000313" key="3">
    <source>
        <dbReference type="Proteomes" id="UP000245609"/>
    </source>
</evidence>
<keyword evidence="3" id="KW-1185">Reference proteome</keyword>